<evidence type="ECO:0000313" key="11">
    <source>
        <dbReference type="Proteomes" id="UP000662939"/>
    </source>
</evidence>
<evidence type="ECO:0000259" key="9">
    <source>
        <dbReference type="Pfam" id="PF10708"/>
    </source>
</evidence>
<reference evidence="10" key="1">
    <citation type="submission" date="2021-02" db="EMBL/GenBank/DDBJ databases">
        <title>Natronoglycomyces albus gen. nov., sp. nov, a haloalkaliphilic actinobacterium from a soda solonchak soil.</title>
        <authorList>
            <person name="Sorokin D.Y."/>
            <person name="Khijniak T.V."/>
            <person name="Zakharycheva A.P."/>
            <person name="Boueva O.V."/>
            <person name="Ariskina E.V."/>
            <person name="Hahnke R.L."/>
            <person name="Bunk B."/>
            <person name="Sproer C."/>
            <person name="Schumann P."/>
            <person name="Evtushenko L.I."/>
            <person name="Kublanov I.V."/>
        </authorList>
    </citation>
    <scope>NUCLEOTIDE SEQUENCE</scope>
    <source>
        <strain evidence="10">DSM 106290</strain>
    </source>
</reference>
<dbReference type="PANTHER" id="PTHR36115">
    <property type="entry name" value="PROLINE-RICH ANTIGEN HOMOLOG-RELATED"/>
    <property type="match status" value="1"/>
</dbReference>
<gene>
    <name evidence="10" type="ORF">JQS30_01640</name>
</gene>
<dbReference type="InterPro" id="IPR051791">
    <property type="entry name" value="Pra-immunoreactive"/>
</dbReference>
<keyword evidence="4 7" id="KW-1133">Transmembrane helix</keyword>
<feature type="domain" description="RDD" evidence="8">
    <location>
        <begin position="123"/>
        <end position="286"/>
    </location>
</feature>
<dbReference type="Proteomes" id="UP000662939">
    <property type="component" value="Chromosome"/>
</dbReference>
<keyword evidence="3 7" id="KW-0812">Transmembrane</keyword>
<keyword evidence="11" id="KW-1185">Reference proteome</keyword>
<evidence type="ECO:0000256" key="5">
    <source>
        <dbReference type="ARBA" id="ARBA00023136"/>
    </source>
</evidence>
<dbReference type="Pfam" id="PF10708">
    <property type="entry name" value="DUF2510"/>
    <property type="match status" value="1"/>
</dbReference>
<dbReference type="InterPro" id="IPR018929">
    <property type="entry name" value="DUF2510"/>
</dbReference>
<evidence type="ECO:0000256" key="4">
    <source>
        <dbReference type="ARBA" id="ARBA00022989"/>
    </source>
</evidence>
<dbReference type="PANTHER" id="PTHR36115:SF4">
    <property type="entry name" value="MEMBRANE PROTEIN"/>
    <property type="match status" value="1"/>
</dbReference>
<evidence type="ECO:0000256" key="1">
    <source>
        <dbReference type="ARBA" id="ARBA00004651"/>
    </source>
</evidence>
<dbReference type="InterPro" id="IPR010432">
    <property type="entry name" value="RDD"/>
</dbReference>
<dbReference type="GO" id="GO:0005886">
    <property type="term" value="C:plasma membrane"/>
    <property type="evidence" value="ECO:0007669"/>
    <property type="project" value="UniProtKB-SubCell"/>
</dbReference>
<keyword evidence="2" id="KW-1003">Cell membrane</keyword>
<dbReference type="RefSeq" id="WP_213171670.1">
    <property type="nucleotide sequence ID" value="NZ_CP070496.1"/>
</dbReference>
<feature type="compositionally biased region" description="Acidic residues" evidence="6">
    <location>
        <begin position="42"/>
        <end position="60"/>
    </location>
</feature>
<evidence type="ECO:0000256" key="2">
    <source>
        <dbReference type="ARBA" id="ARBA00022475"/>
    </source>
</evidence>
<feature type="transmembrane region" description="Helical" evidence="7">
    <location>
        <begin position="129"/>
        <end position="152"/>
    </location>
</feature>
<dbReference type="KEGG" id="nav:JQS30_01640"/>
<name>A0A895XVI8_9ACTN</name>
<dbReference type="AlphaFoldDB" id="A0A895XVI8"/>
<sequence>MKDIAPGWYTDPADPSTQRYWDGQQWVGKAIASDATPPEGPPEPEPESESDTANLDAEDPSDPRKDPFATSPADFKRPTSPIVERAPGVTPPPDGIPVRSLGVTVGWITPSEVDRILHGRTLANPGRRLAARIIDIACLLGLNLVINGYFLYQYFATLAPYVSEYTSGVAFDDLNLPTSELQQQQWIMIGIALALWFAYEVPSTLNGGQTFGKRLMGIKVVSLAPASRDSAGVSEGSAPLGWGRLTLRWMYLGLPLICFPFGVVLWLLDSLWCVRDKPFKQCLHDKSPGTAVVFTSEVDAPPESSPPATDADSQPESDQRGK</sequence>
<dbReference type="Pfam" id="PF06271">
    <property type="entry name" value="RDD"/>
    <property type="match status" value="1"/>
</dbReference>
<proteinExistence type="predicted"/>
<feature type="region of interest" description="Disordered" evidence="6">
    <location>
        <begin position="1"/>
        <end position="97"/>
    </location>
</feature>
<evidence type="ECO:0000259" key="8">
    <source>
        <dbReference type="Pfam" id="PF06271"/>
    </source>
</evidence>
<evidence type="ECO:0000256" key="3">
    <source>
        <dbReference type="ARBA" id="ARBA00022692"/>
    </source>
</evidence>
<keyword evidence="5 7" id="KW-0472">Membrane</keyword>
<comment type="subcellular location">
    <subcellularLocation>
        <location evidence="1">Cell membrane</location>
        <topology evidence="1">Multi-pass membrane protein</topology>
    </subcellularLocation>
</comment>
<accession>A0A895XVI8</accession>
<feature type="domain" description="DUF2510" evidence="9">
    <location>
        <begin position="6"/>
        <end position="38"/>
    </location>
</feature>
<evidence type="ECO:0000256" key="7">
    <source>
        <dbReference type="SAM" id="Phobius"/>
    </source>
</evidence>
<organism evidence="10 11">
    <name type="scientific">Natronoglycomyces albus</name>
    <dbReference type="NCBI Taxonomy" id="2811108"/>
    <lineage>
        <taxon>Bacteria</taxon>
        <taxon>Bacillati</taxon>
        <taxon>Actinomycetota</taxon>
        <taxon>Actinomycetes</taxon>
        <taxon>Glycomycetales</taxon>
        <taxon>Glycomycetaceae</taxon>
        <taxon>Natronoglycomyces</taxon>
    </lineage>
</organism>
<evidence type="ECO:0000313" key="10">
    <source>
        <dbReference type="EMBL" id="QSB05658.1"/>
    </source>
</evidence>
<feature type="transmembrane region" description="Helical" evidence="7">
    <location>
        <begin position="249"/>
        <end position="268"/>
    </location>
</feature>
<protein>
    <submittedName>
        <fullName evidence="10">RDD family protein</fullName>
    </submittedName>
</protein>
<feature type="region of interest" description="Disordered" evidence="6">
    <location>
        <begin position="294"/>
        <end position="322"/>
    </location>
</feature>
<dbReference type="EMBL" id="CP070496">
    <property type="protein sequence ID" value="QSB05658.1"/>
    <property type="molecule type" value="Genomic_DNA"/>
</dbReference>
<evidence type="ECO:0000256" key="6">
    <source>
        <dbReference type="SAM" id="MobiDB-lite"/>
    </source>
</evidence>